<evidence type="ECO:0000256" key="1">
    <source>
        <dbReference type="SAM" id="SignalP"/>
    </source>
</evidence>
<feature type="signal peptide" evidence="1">
    <location>
        <begin position="1"/>
        <end position="24"/>
    </location>
</feature>
<reference evidence="3" key="1">
    <citation type="submission" date="2021-03" db="EMBL/GenBank/DDBJ databases">
        <authorList>
            <person name="Kanchanasin P."/>
            <person name="Saeng-In P."/>
            <person name="Phongsopitanun W."/>
            <person name="Yuki M."/>
            <person name="Kudo T."/>
            <person name="Ohkuma M."/>
            <person name="Tanasupawat S."/>
        </authorList>
    </citation>
    <scope>NUCLEOTIDE SEQUENCE</scope>
    <source>
        <strain evidence="3">GKU 128</strain>
    </source>
</reference>
<name>A0A939P9B0_9ACTN</name>
<dbReference type="Proteomes" id="UP000669179">
    <property type="component" value="Unassembled WGS sequence"/>
</dbReference>
<dbReference type="InterPro" id="IPR058407">
    <property type="entry name" value="DUF8094"/>
</dbReference>
<keyword evidence="4" id="KW-1185">Reference proteome</keyword>
<organism evidence="3 4">
    <name type="scientific">Actinomadura barringtoniae</name>
    <dbReference type="NCBI Taxonomy" id="1427535"/>
    <lineage>
        <taxon>Bacteria</taxon>
        <taxon>Bacillati</taxon>
        <taxon>Actinomycetota</taxon>
        <taxon>Actinomycetes</taxon>
        <taxon>Streptosporangiales</taxon>
        <taxon>Thermomonosporaceae</taxon>
        <taxon>Actinomadura</taxon>
    </lineage>
</organism>
<feature type="domain" description="DUF8094" evidence="2">
    <location>
        <begin position="36"/>
        <end position="324"/>
    </location>
</feature>
<accession>A0A939P9B0</accession>
<feature type="chain" id="PRO_5039635073" description="DUF8094 domain-containing protein" evidence="1">
    <location>
        <begin position="25"/>
        <end position="325"/>
    </location>
</feature>
<dbReference type="EMBL" id="JAGEOJ010000005">
    <property type="protein sequence ID" value="MBO2448361.1"/>
    <property type="molecule type" value="Genomic_DNA"/>
</dbReference>
<gene>
    <name evidence="3" type="ORF">J4573_14750</name>
</gene>
<dbReference type="AlphaFoldDB" id="A0A939P9B0"/>
<evidence type="ECO:0000259" key="2">
    <source>
        <dbReference type="Pfam" id="PF26366"/>
    </source>
</evidence>
<sequence length="325" mass="33595">MPLRTAASLALPPLLLLASAAACGGSSSSAESSGPPALTKTQAEQVLQRFVATANRASHDLDDETLAAVEGAPQLTMDAAAYKLRRAAKYKPADVQVAKPTFYIPRLSGYPHWFAADVISGSGKETLRHAMLFTQDKAGGPWLLTGDPYPTDAALSKVALDDKGYATAVSPTTTNLTLPPAKLAPAHAALLSEGPKVPGAAGLAAGPKTTQAYDALRQAEDQLGKGGVTLTSKFAPETVPVHALRTTDGGALVWYVVRQNEAYSSPKRGRLAVTGDLIGLAPASAAKTRLDTTVLVQYLATVPPKGKGPAAVTGMYRKAVEATGS</sequence>
<dbReference type="PROSITE" id="PS51257">
    <property type="entry name" value="PROKAR_LIPOPROTEIN"/>
    <property type="match status" value="1"/>
</dbReference>
<proteinExistence type="predicted"/>
<comment type="caution">
    <text evidence="3">The sequence shown here is derived from an EMBL/GenBank/DDBJ whole genome shotgun (WGS) entry which is preliminary data.</text>
</comment>
<evidence type="ECO:0000313" key="4">
    <source>
        <dbReference type="Proteomes" id="UP000669179"/>
    </source>
</evidence>
<dbReference type="RefSeq" id="WP_208255998.1">
    <property type="nucleotide sequence ID" value="NZ_JAGEOJ010000005.1"/>
</dbReference>
<dbReference type="Pfam" id="PF26366">
    <property type="entry name" value="DUF8094"/>
    <property type="match status" value="1"/>
</dbReference>
<protein>
    <recommendedName>
        <fullName evidence="2">DUF8094 domain-containing protein</fullName>
    </recommendedName>
</protein>
<evidence type="ECO:0000313" key="3">
    <source>
        <dbReference type="EMBL" id="MBO2448361.1"/>
    </source>
</evidence>
<keyword evidence="1" id="KW-0732">Signal</keyword>